<dbReference type="AlphaFoldDB" id="A0AAU4K2N4"/>
<dbReference type="InterPro" id="IPR034660">
    <property type="entry name" value="DinB/YfiT-like"/>
</dbReference>
<evidence type="ECO:0000313" key="2">
    <source>
        <dbReference type="Proteomes" id="UP001432128"/>
    </source>
</evidence>
<name>A0AAU4K2N4_9NOCA</name>
<dbReference type="SUPFAM" id="SSF109854">
    <property type="entry name" value="DinB/YfiT-like putative metalloenzymes"/>
    <property type="match status" value="1"/>
</dbReference>
<dbReference type="EMBL" id="CP108021">
    <property type="protein sequence ID" value="WUM20345.1"/>
    <property type="molecule type" value="Genomic_DNA"/>
</dbReference>
<sequence>MTDADGSDRVEPEFAADEVSTLRGFLAYQRATFAWKCEGLDARALATTVAASSMTLGGMLKHLAFVETQWVTHRLAGRAMPQPWASVDWAADPDWDWTSAARDTPDRLWSLWRGSVGDSDAAIDAALVAVGMDGLTSIARGDGARFSLRWVVVHLIEEYARHNGHADLIREAIDGRVGE</sequence>
<dbReference type="InterPro" id="IPR007061">
    <property type="entry name" value="MST-like"/>
</dbReference>
<dbReference type="Pfam" id="PF04978">
    <property type="entry name" value="MST"/>
    <property type="match status" value="1"/>
</dbReference>
<evidence type="ECO:0000313" key="1">
    <source>
        <dbReference type="EMBL" id="WUM20345.1"/>
    </source>
</evidence>
<organism evidence="1 2">
    <name type="scientific">Williamsia herbipolensis</name>
    <dbReference type="NCBI Taxonomy" id="1603258"/>
    <lineage>
        <taxon>Bacteria</taxon>
        <taxon>Bacillati</taxon>
        <taxon>Actinomycetota</taxon>
        <taxon>Actinomycetes</taxon>
        <taxon>Mycobacteriales</taxon>
        <taxon>Nocardiaceae</taxon>
        <taxon>Williamsia</taxon>
    </lineage>
</organism>
<keyword evidence="2" id="KW-1185">Reference proteome</keyword>
<dbReference type="KEGG" id="whr:OG579_00305"/>
<protein>
    <submittedName>
        <fullName evidence="1">DinB family protein</fullName>
    </submittedName>
</protein>
<proteinExistence type="predicted"/>
<gene>
    <name evidence="1" type="ORF">OG579_00305</name>
</gene>
<reference evidence="1 2" key="1">
    <citation type="submission" date="2022-10" db="EMBL/GenBank/DDBJ databases">
        <title>The complete genomes of actinobacterial strains from the NBC collection.</title>
        <authorList>
            <person name="Joergensen T.S."/>
            <person name="Alvarez Arevalo M."/>
            <person name="Sterndorff E.B."/>
            <person name="Faurdal D."/>
            <person name="Vuksanovic O."/>
            <person name="Mourched A.-S."/>
            <person name="Charusanti P."/>
            <person name="Shaw S."/>
            <person name="Blin K."/>
            <person name="Weber T."/>
        </authorList>
    </citation>
    <scope>NUCLEOTIDE SEQUENCE [LARGE SCALE GENOMIC DNA]</scope>
    <source>
        <strain evidence="1 2">NBC_00319</strain>
    </source>
</reference>
<dbReference type="RefSeq" id="WP_328857687.1">
    <property type="nucleotide sequence ID" value="NZ_CP108021.1"/>
</dbReference>
<dbReference type="Proteomes" id="UP001432128">
    <property type="component" value="Chromosome"/>
</dbReference>
<accession>A0AAU4K2N4</accession>
<dbReference type="Gene3D" id="1.20.120.450">
    <property type="entry name" value="dinb family like domain"/>
    <property type="match status" value="1"/>
</dbReference>